<sequence length="525" mass="59655">MGMQGPLTAQALGRSPYDDVVQGEGEDEDNEPRQQYDHRGRPINPDSKRINRDMIRSHNEVMLVVGVAEPETPSAAPGEVESKRQHFEYEESTGSRLAWTAKVFFHGIGLFGLTGARERVLVFKRYSDTPFRDLYRMTRMNFSVSQHMFPGSPAGMLAHWSQHHFTPPWYTYDDFNFKVYCMHEAWYYVVDHLQLYASFQRLGLISSTQLLPSWKYFIPFTDDSPIQCPPPLEDFTLQSLLQWVGGVFVSVTPFLLWTITQRLVRDWRPIIWRKILGRIPNPIGYGVKIGPLPPPPTPAPVAIEAESEQEPPEQGPGPDENGLAMERGQSPQPSRRNELDRRQSVHSTGIVEEFASDDDDHDVVSATLISFDVEATDATDVPQGLWSAELRPSTGPDNRILDGSPMYLSTMLTRLPSLMAANIFNDQIIRLMIAPYEAMALRLSARAFCIGRGLPCDDIFSVHPLVGLNVTWLVNFFGFELLHLMLSGEIWSLFSYLAQSLHKSEEQWKEEWKELKENEGKEQGV</sequence>
<dbReference type="EMBL" id="CABFNO020001568">
    <property type="protein sequence ID" value="CAH0005026.1"/>
    <property type="molecule type" value="Genomic_DNA"/>
</dbReference>
<feature type="compositionally biased region" description="Basic and acidic residues" evidence="1">
    <location>
        <begin position="31"/>
        <end position="51"/>
    </location>
</feature>
<evidence type="ECO:0000256" key="1">
    <source>
        <dbReference type="SAM" id="MobiDB-lite"/>
    </source>
</evidence>
<feature type="region of interest" description="Disordered" evidence="1">
    <location>
        <begin position="1"/>
        <end position="51"/>
    </location>
</feature>
<dbReference type="OrthoDB" id="5383784at2759"/>
<gene>
    <name evidence="2" type="ORF">CBYS24578_00005817</name>
</gene>
<evidence type="ECO:0000313" key="2">
    <source>
        <dbReference type="EMBL" id="CAH0005026.1"/>
    </source>
</evidence>
<comment type="caution">
    <text evidence="2">The sequence shown here is derived from an EMBL/GenBank/DDBJ whole genome shotgun (WGS) entry which is preliminary data.</text>
</comment>
<protein>
    <submittedName>
        <fullName evidence="2">Uncharacterized protein</fullName>
    </submittedName>
</protein>
<evidence type="ECO:0000313" key="3">
    <source>
        <dbReference type="Proteomes" id="UP000754883"/>
    </source>
</evidence>
<dbReference type="Proteomes" id="UP000754883">
    <property type="component" value="Unassembled WGS sequence"/>
</dbReference>
<name>A0A9N9V0V0_9HYPO</name>
<keyword evidence="3" id="KW-1185">Reference proteome</keyword>
<reference evidence="3" key="1">
    <citation type="submission" date="2019-06" db="EMBL/GenBank/DDBJ databases">
        <authorList>
            <person name="Broberg M."/>
        </authorList>
    </citation>
    <scope>NUCLEOTIDE SEQUENCE [LARGE SCALE GENOMIC DNA]</scope>
</reference>
<proteinExistence type="predicted"/>
<organism evidence="2 3">
    <name type="scientific">Clonostachys byssicola</name>
    <dbReference type="NCBI Taxonomy" id="160290"/>
    <lineage>
        <taxon>Eukaryota</taxon>
        <taxon>Fungi</taxon>
        <taxon>Dikarya</taxon>
        <taxon>Ascomycota</taxon>
        <taxon>Pezizomycotina</taxon>
        <taxon>Sordariomycetes</taxon>
        <taxon>Hypocreomycetidae</taxon>
        <taxon>Hypocreales</taxon>
        <taxon>Bionectriaceae</taxon>
        <taxon>Clonostachys</taxon>
    </lineage>
</organism>
<reference evidence="2 3" key="2">
    <citation type="submission" date="2021-10" db="EMBL/GenBank/DDBJ databases">
        <authorList>
            <person name="Piombo E."/>
        </authorList>
    </citation>
    <scope>NUCLEOTIDE SEQUENCE [LARGE SCALE GENOMIC DNA]</scope>
</reference>
<accession>A0A9N9V0V0</accession>
<dbReference type="AlphaFoldDB" id="A0A9N9V0V0"/>
<feature type="region of interest" description="Disordered" evidence="1">
    <location>
        <begin position="289"/>
        <end position="345"/>
    </location>
</feature>